<keyword evidence="5" id="KW-0067">ATP-binding</keyword>
<dbReference type="InterPro" id="IPR011611">
    <property type="entry name" value="PfkB_dom"/>
</dbReference>
<evidence type="ECO:0000256" key="6">
    <source>
        <dbReference type="PIRNR" id="PIRNR000535"/>
    </source>
</evidence>
<accession>A0A1H3RS26</accession>
<dbReference type="InterPro" id="IPR002173">
    <property type="entry name" value="Carboh/pur_kinase_PfkB_CS"/>
</dbReference>
<dbReference type="STRING" id="405436.SAMN05444365_10939"/>
<keyword evidence="2 6" id="KW-0808">Transferase</keyword>
<feature type="domain" description="Carbohydrate kinase PfkB" evidence="7">
    <location>
        <begin position="19"/>
        <end position="282"/>
    </location>
</feature>
<evidence type="ECO:0000313" key="8">
    <source>
        <dbReference type="EMBL" id="SDZ28506.1"/>
    </source>
</evidence>
<dbReference type="GO" id="GO:0005524">
    <property type="term" value="F:ATP binding"/>
    <property type="evidence" value="ECO:0007669"/>
    <property type="project" value="UniProtKB-KW"/>
</dbReference>
<dbReference type="InterPro" id="IPR017583">
    <property type="entry name" value="Tagatose/fructose_Pkinase"/>
</dbReference>
<evidence type="ECO:0000256" key="5">
    <source>
        <dbReference type="ARBA" id="ARBA00022840"/>
    </source>
</evidence>
<gene>
    <name evidence="8" type="ORF">SAMN05444365_10939</name>
</gene>
<evidence type="ECO:0000256" key="1">
    <source>
        <dbReference type="ARBA" id="ARBA00010688"/>
    </source>
</evidence>
<dbReference type="SUPFAM" id="SSF53613">
    <property type="entry name" value="Ribokinase-like"/>
    <property type="match status" value="1"/>
</dbReference>
<evidence type="ECO:0000259" key="7">
    <source>
        <dbReference type="Pfam" id="PF00294"/>
    </source>
</evidence>
<keyword evidence="9" id="KW-1185">Reference proteome</keyword>
<evidence type="ECO:0000256" key="2">
    <source>
        <dbReference type="ARBA" id="ARBA00022679"/>
    </source>
</evidence>
<dbReference type="PANTHER" id="PTHR46566:SF2">
    <property type="entry name" value="ATP-DEPENDENT 6-PHOSPHOFRUCTOKINASE ISOZYME 2"/>
    <property type="match status" value="1"/>
</dbReference>
<dbReference type="Proteomes" id="UP000242415">
    <property type="component" value="Unassembled WGS sequence"/>
</dbReference>
<name>A0A1H3RS26_9ACTN</name>
<sequence length="307" mass="32210">MVFAPLPQLTLTIEQGSDSPDLHLHPGGQGIWQARMINSLGVPVTLCAVLGGETGTVLEQLITAEGIELRMVGRQATSGWYIHDRRDGSRQAFAESPGTPLSRHELDELYGMALAEGFRAAVSILSGPADPSVVAPEVYRRLACDLTSNGGRVVADLSGDHLSAVLDGGVCFLKVSHEELLRDGRAAGDSVDEFVAALHRLHDEGAETVLISRAGDPALALLEGDVFEVEVPRLQTADPRGAGDSMTAGVSAVLARGGELDEAIRTGAAAGALNVTRHGLGTGRAQAIREVIKRVRLNPLGKATKSP</sequence>
<organism evidence="8 9">
    <name type="scientific">Micromonospora pattaloongensis</name>
    <dbReference type="NCBI Taxonomy" id="405436"/>
    <lineage>
        <taxon>Bacteria</taxon>
        <taxon>Bacillati</taxon>
        <taxon>Actinomycetota</taxon>
        <taxon>Actinomycetes</taxon>
        <taxon>Micromonosporales</taxon>
        <taxon>Micromonosporaceae</taxon>
        <taxon>Micromonospora</taxon>
    </lineage>
</organism>
<comment type="similarity">
    <text evidence="1">Belongs to the carbohydrate kinase PfkB family.</text>
</comment>
<evidence type="ECO:0000313" key="9">
    <source>
        <dbReference type="Proteomes" id="UP000242415"/>
    </source>
</evidence>
<dbReference type="Gene3D" id="3.40.1190.20">
    <property type="match status" value="1"/>
</dbReference>
<reference evidence="9" key="1">
    <citation type="submission" date="2016-10" db="EMBL/GenBank/DDBJ databases">
        <authorList>
            <person name="Varghese N."/>
            <person name="Submissions S."/>
        </authorList>
    </citation>
    <scope>NUCLEOTIDE SEQUENCE [LARGE SCALE GENOMIC DNA]</scope>
    <source>
        <strain evidence="9">DSM 45245</strain>
    </source>
</reference>
<dbReference type="AlphaFoldDB" id="A0A1H3RS26"/>
<dbReference type="GO" id="GO:0016773">
    <property type="term" value="F:phosphotransferase activity, alcohol group as acceptor"/>
    <property type="evidence" value="ECO:0007669"/>
    <property type="project" value="InterPro"/>
</dbReference>
<keyword evidence="3" id="KW-0547">Nucleotide-binding</keyword>
<dbReference type="GO" id="GO:0005975">
    <property type="term" value="P:carbohydrate metabolic process"/>
    <property type="evidence" value="ECO:0007669"/>
    <property type="project" value="InterPro"/>
</dbReference>
<dbReference type="PIRSF" id="PIRSF000535">
    <property type="entry name" value="1PFK/6PFK/LacC"/>
    <property type="match status" value="1"/>
</dbReference>
<evidence type="ECO:0000256" key="4">
    <source>
        <dbReference type="ARBA" id="ARBA00022777"/>
    </source>
</evidence>
<proteinExistence type="inferred from homology"/>
<dbReference type="InterPro" id="IPR029056">
    <property type="entry name" value="Ribokinase-like"/>
</dbReference>
<keyword evidence="4 8" id="KW-0418">Kinase</keyword>
<protein>
    <submittedName>
        <fullName evidence="8">1-phosphofructokinase</fullName>
    </submittedName>
</protein>
<dbReference type="PROSITE" id="PS00584">
    <property type="entry name" value="PFKB_KINASES_2"/>
    <property type="match status" value="1"/>
</dbReference>
<evidence type="ECO:0000256" key="3">
    <source>
        <dbReference type="ARBA" id="ARBA00022741"/>
    </source>
</evidence>
<dbReference type="Pfam" id="PF00294">
    <property type="entry name" value="PfkB"/>
    <property type="match status" value="1"/>
</dbReference>
<dbReference type="GO" id="GO:0016301">
    <property type="term" value="F:kinase activity"/>
    <property type="evidence" value="ECO:0007669"/>
    <property type="project" value="UniProtKB-KW"/>
</dbReference>
<dbReference type="EMBL" id="FNPH01000009">
    <property type="protein sequence ID" value="SDZ28506.1"/>
    <property type="molecule type" value="Genomic_DNA"/>
</dbReference>
<dbReference type="PANTHER" id="PTHR46566">
    <property type="entry name" value="1-PHOSPHOFRUCTOKINASE-RELATED"/>
    <property type="match status" value="1"/>
</dbReference>
<dbReference type="OrthoDB" id="3206700at2"/>